<keyword evidence="5" id="KW-0804">Transcription</keyword>
<comment type="caution">
    <text evidence="7">The sequence shown here is derived from an EMBL/GenBank/DDBJ whole genome shotgun (WGS) entry which is preliminary data.</text>
</comment>
<protein>
    <submittedName>
        <fullName evidence="7">Cu(I)-responsive transcriptional regulator</fullName>
    </submittedName>
</protein>
<dbReference type="NCBIfam" id="TIGR02044">
    <property type="entry name" value="CueR"/>
    <property type="match status" value="1"/>
</dbReference>
<dbReference type="GO" id="GO:0003677">
    <property type="term" value="F:DNA binding"/>
    <property type="evidence" value="ECO:0007669"/>
    <property type="project" value="UniProtKB-KW"/>
</dbReference>
<sequence length="140" mass="15517">MNIGEAARHSGLPAKTIRYYEEIGLVRPDRRGNNYRDYCAHTLEVLRFLRRSREFGFTIEQCRALLSLYEDPTRCSSEVKALASARIGEIDAKIRELEALRESLGALVCQCPGDAAPACPIIDELAGAPARPVPPTAEMQ</sequence>
<dbReference type="PROSITE" id="PS50937">
    <property type="entry name" value="HTH_MERR_2"/>
    <property type="match status" value="1"/>
</dbReference>
<dbReference type="AlphaFoldDB" id="A0A211ZNV3"/>
<dbReference type="SMART" id="SM00422">
    <property type="entry name" value="HTH_MERR"/>
    <property type="match status" value="1"/>
</dbReference>
<dbReference type="InterPro" id="IPR015358">
    <property type="entry name" value="Tscrpt_reg_MerR_DNA-bd"/>
</dbReference>
<dbReference type="RefSeq" id="WP_088151379.1">
    <property type="nucleotide sequence ID" value="NZ_NHON01000019.1"/>
</dbReference>
<evidence type="ECO:0000313" key="7">
    <source>
        <dbReference type="EMBL" id="OWJ66767.1"/>
    </source>
</evidence>
<reference evidence="8" key="1">
    <citation type="submission" date="2017-05" db="EMBL/GenBank/DDBJ databases">
        <authorList>
            <person name="Macchi M."/>
            <person name="Festa S."/>
            <person name="Coppotelli B.M."/>
            <person name="Morelli I.S."/>
        </authorList>
    </citation>
    <scope>NUCLEOTIDE SEQUENCE [LARGE SCALE GENOMIC DNA]</scope>
    <source>
        <strain evidence="8">I</strain>
    </source>
</reference>
<evidence type="ECO:0000256" key="4">
    <source>
        <dbReference type="ARBA" id="ARBA00023125"/>
    </source>
</evidence>
<feature type="domain" description="HTH merR-type" evidence="6">
    <location>
        <begin position="1"/>
        <end position="68"/>
    </location>
</feature>
<evidence type="ECO:0000256" key="2">
    <source>
        <dbReference type="ARBA" id="ARBA00022490"/>
    </source>
</evidence>
<dbReference type="InterPro" id="IPR047057">
    <property type="entry name" value="MerR_fam"/>
</dbReference>
<keyword evidence="4" id="KW-0238">DNA-binding</keyword>
<name>A0A211ZNV3_9PROT</name>
<dbReference type="PANTHER" id="PTHR30204:SF94">
    <property type="entry name" value="HEAVY METAL-DEPENDENT TRANSCRIPTIONAL REGULATOR HI_0293-RELATED"/>
    <property type="match status" value="1"/>
</dbReference>
<proteinExistence type="predicted"/>
<organism evidence="7 8">
    <name type="scientific">Inquilinus limosus</name>
    <dbReference type="NCBI Taxonomy" id="171674"/>
    <lineage>
        <taxon>Bacteria</taxon>
        <taxon>Pseudomonadati</taxon>
        <taxon>Pseudomonadota</taxon>
        <taxon>Alphaproteobacteria</taxon>
        <taxon>Rhodospirillales</taxon>
        <taxon>Rhodospirillaceae</taxon>
        <taxon>Inquilinus</taxon>
    </lineage>
</organism>
<evidence type="ECO:0000259" key="6">
    <source>
        <dbReference type="PROSITE" id="PS50937"/>
    </source>
</evidence>
<accession>A0A211ZNV3</accession>
<dbReference type="InterPro" id="IPR009061">
    <property type="entry name" value="DNA-bd_dom_put_sf"/>
</dbReference>
<dbReference type="PANTHER" id="PTHR30204">
    <property type="entry name" value="REDOX-CYCLING DRUG-SENSING TRANSCRIPTIONAL ACTIVATOR SOXR"/>
    <property type="match status" value="1"/>
</dbReference>
<dbReference type="InterPro" id="IPR000551">
    <property type="entry name" value="MerR-type_HTH_dom"/>
</dbReference>
<dbReference type="Pfam" id="PF00376">
    <property type="entry name" value="MerR"/>
    <property type="match status" value="1"/>
</dbReference>
<evidence type="ECO:0000256" key="1">
    <source>
        <dbReference type="ARBA" id="ARBA00004496"/>
    </source>
</evidence>
<dbReference type="InterPro" id="IPR011789">
    <property type="entry name" value="CueR"/>
</dbReference>
<evidence type="ECO:0000256" key="5">
    <source>
        <dbReference type="ARBA" id="ARBA00023163"/>
    </source>
</evidence>
<comment type="subcellular location">
    <subcellularLocation>
        <location evidence="1">Cytoplasm</location>
    </subcellularLocation>
</comment>
<evidence type="ECO:0000313" key="8">
    <source>
        <dbReference type="Proteomes" id="UP000196655"/>
    </source>
</evidence>
<dbReference type="OrthoDB" id="9802944at2"/>
<dbReference type="SUPFAM" id="SSF46955">
    <property type="entry name" value="Putative DNA-binding domain"/>
    <property type="match status" value="1"/>
</dbReference>
<dbReference type="Proteomes" id="UP000196655">
    <property type="component" value="Unassembled WGS sequence"/>
</dbReference>
<gene>
    <name evidence="7" type="ORF">BWR60_12620</name>
</gene>
<dbReference type="GO" id="GO:0005507">
    <property type="term" value="F:copper ion binding"/>
    <property type="evidence" value="ECO:0007669"/>
    <property type="project" value="InterPro"/>
</dbReference>
<dbReference type="GO" id="GO:0003700">
    <property type="term" value="F:DNA-binding transcription factor activity"/>
    <property type="evidence" value="ECO:0007669"/>
    <property type="project" value="InterPro"/>
</dbReference>
<dbReference type="EMBL" id="NHON01000019">
    <property type="protein sequence ID" value="OWJ66767.1"/>
    <property type="molecule type" value="Genomic_DNA"/>
</dbReference>
<keyword evidence="3" id="KW-0805">Transcription regulation</keyword>
<keyword evidence="2" id="KW-0963">Cytoplasm</keyword>
<dbReference type="GO" id="GO:0045893">
    <property type="term" value="P:positive regulation of DNA-templated transcription"/>
    <property type="evidence" value="ECO:0007669"/>
    <property type="project" value="InterPro"/>
</dbReference>
<dbReference type="Pfam" id="PF09278">
    <property type="entry name" value="MerR-DNA-bind"/>
    <property type="match status" value="1"/>
</dbReference>
<dbReference type="Gene3D" id="1.10.1660.10">
    <property type="match status" value="1"/>
</dbReference>
<evidence type="ECO:0000256" key="3">
    <source>
        <dbReference type="ARBA" id="ARBA00023015"/>
    </source>
</evidence>
<dbReference type="GO" id="GO:0005737">
    <property type="term" value="C:cytoplasm"/>
    <property type="evidence" value="ECO:0007669"/>
    <property type="project" value="UniProtKB-SubCell"/>
</dbReference>
<keyword evidence="8" id="KW-1185">Reference proteome</keyword>
<dbReference type="PRINTS" id="PR00040">
    <property type="entry name" value="HTHMERR"/>
</dbReference>
<dbReference type="STRING" id="1122125.GCA_000423185_01456"/>